<dbReference type="InterPro" id="IPR011701">
    <property type="entry name" value="MFS"/>
</dbReference>
<feature type="transmembrane region" description="Helical" evidence="7">
    <location>
        <begin position="196"/>
        <end position="217"/>
    </location>
</feature>
<evidence type="ECO:0000256" key="3">
    <source>
        <dbReference type="ARBA" id="ARBA00022692"/>
    </source>
</evidence>
<keyword evidence="3 7" id="KW-0812">Transmembrane</keyword>
<dbReference type="InterPro" id="IPR020846">
    <property type="entry name" value="MFS_dom"/>
</dbReference>
<feature type="transmembrane region" description="Helical" evidence="7">
    <location>
        <begin position="710"/>
        <end position="734"/>
    </location>
</feature>
<feature type="transmembrane region" description="Helical" evidence="7">
    <location>
        <begin position="740"/>
        <end position="762"/>
    </location>
</feature>
<protein>
    <recommendedName>
        <fullName evidence="8">Major facilitator superfamily (MFS) profile domain-containing protein</fullName>
    </recommendedName>
</protein>
<dbReference type="Proteomes" id="UP000256970">
    <property type="component" value="Unassembled WGS sequence"/>
</dbReference>
<keyword evidence="4 7" id="KW-1133">Transmembrane helix</keyword>
<sequence>MSSSRTVRSPAPPDGMEQQQQDAQQHATSDSAHLLAHHRDTAHHRQAAAGIIRLSRSSSRQDSPDSQHLLPRNAAAAAGHQQQQQEVAQDCPVLQAAERAVSMRVLPLLLLLVMVSYIDRTNLSFASIQLSRDLGLSSTVYGLGSGAFFLAYAAGQLPANLLLLRFGGPAWLAAITIVWGLAASAFALVRGPVSFVLLRLLLGLAESGALPGVWYYVSQFYPADKTTLPYSLIETGITVSQVVAAPVAAGLLLLDGVGGLRGWQWLFLLEGLPALLLGCALRFWLPASIATASFMPPSQREALSKAVAAAAAAAAAAAEADDAATLSAAASKVLPVEDDVMVCVHSGSAALCSRTTSSSMPDQPQQSKWQQQQQQQRQHKHIAAAPTGPEQDIEQASSVAAAAAAAADDSERQSLLGAGRSPFAAAASSNTLLHSDNSSRRASPLAAGSFTGCCSSELGCSTSSGYSNSSSKWQALLAVARNKVVLYAGCWRILHDIPGNGILYYTPMIVQAMLLAAGGGGNLGGGDTGRRLDAVASPQLPASSSSSSGSSSSSSSSVLAAAGLAVGSAITNSSSSSIFSSSPVPSAAAAGAAGGPAGSPGADVVLLSTIPYAAASLFHLANAWHSQKSSERRWHIAGAWLLGAAALLLLPAAAAGSLAAASTAAAVGSVSAAASAAAFALLTLAHVGVNGANGVQTGLVAANIVQQEKALGLAMYNTIGCFGSFWGPVIIGVLHDATGGYGVAMVLLGGCLAAAGAMVALFRPERLDSRLARK</sequence>
<feature type="transmembrane region" description="Helical" evidence="7">
    <location>
        <begin position="139"/>
        <end position="158"/>
    </location>
</feature>
<dbReference type="AlphaFoldDB" id="A0A383VPZ7"/>
<proteinExistence type="predicted"/>
<evidence type="ECO:0000313" key="10">
    <source>
        <dbReference type="Proteomes" id="UP000256970"/>
    </source>
</evidence>
<feature type="transmembrane region" description="Helical" evidence="7">
    <location>
        <begin position="666"/>
        <end position="689"/>
    </location>
</feature>
<dbReference type="Pfam" id="PF07690">
    <property type="entry name" value="MFS_1"/>
    <property type="match status" value="1"/>
</dbReference>
<dbReference type="PROSITE" id="PS50850">
    <property type="entry name" value="MFS"/>
    <property type="match status" value="1"/>
</dbReference>
<evidence type="ECO:0000256" key="2">
    <source>
        <dbReference type="ARBA" id="ARBA00022448"/>
    </source>
</evidence>
<dbReference type="Gene3D" id="1.20.1250.20">
    <property type="entry name" value="MFS general substrate transporter like domains"/>
    <property type="match status" value="2"/>
</dbReference>
<feature type="region of interest" description="Disordered" evidence="6">
    <location>
        <begin position="354"/>
        <end position="396"/>
    </location>
</feature>
<evidence type="ECO:0000313" key="9">
    <source>
        <dbReference type="EMBL" id="SZX67587.1"/>
    </source>
</evidence>
<dbReference type="PANTHER" id="PTHR43791">
    <property type="entry name" value="PERMEASE-RELATED"/>
    <property type="match status" value="1"/>
</dbReference>
<dbReference type="GO" id="GO:0022857">
    <property type="term" value="F:transmembrane transporter activity"/>
    <property type="evidence" value="ECO:0007669"/>
    <property type="project" value="InterPro"/>
</dbReference>
<keyword evidence="10" id="KW-1185">Reference proteome</keyword>
<comment type="subcellular location">
    <subcellularLocation>
        <location evidence="1">Membrane</location>
        <topology evidence="1">Multi-pass membrane protein</topology>
    </subcellularLocation>
</comment>
<dbReference type="PANTHER" id="PTHR43791:SF36">
    <property type="entry name" value="TRANSPORTER, PUTATIVE (AFU_ORTHOLOGUE AFUA_6G08340)-RELATED"/>
    <property type="match status" value="1"/>
</dbReference>
<evidence type="ECO:0000256" key="7">
    <source>
        <dbReference type="SAM" id="Phobius"/>
    </source>
</evidence>
<feature type="region of interest" description="Disordered" evidence="6">
    <location>
        <begin position="1"/>
        <end position="32"/>
    </location>
</feature>
<gene>
    <name evidence="9" type="ORF">BQ4739_LOCUS7969</name>
</gene>
<organism evidence="9 10">
    <name type="scientific">Tetradesmus obliquus</name>
    <name type="common">Green alga</name>
    <name type="synonym">Acutodesmus obliquus</name>
    <dbReference type="NCBI Taxonomy" id="3088"/>
    <lineage>
        <taxon>Eukaryota</taxon>
        <taxon>Viridiplantae</taxon>
        <taxon>Chlorophyta</taxon>
        <taxon>core chlorophytes</taxon>
        <taxon>Chlorophyceae</taxon>
        <taxon>CS clade</taxon>
        <taxon>Sphaeropleales</taxon>
        <taxon>Scenedesmaceae</taxon>
        <taxon>Tetradesmus</taxon>
    </lineage>
</organism>
<feature type="transmembrane region" description="Helical" evidence="7">
    <location>
        <begin position="237"/>
        <end position="254"/>
    </location>
</feature>
<accession>A0A383VPZ7</accession>
<name>A0A383VPZ7_TETOB</name>
<feature type="transmembrane region" description="Helical" evidence="7">
    <location>
        <begin position="170"/>
        <end position="189"/>
    </location>
</feature>
<feature type="transmembrane region" description="Helical" evidence="7">
    <location>
        <begin position="636"/>
        <end position="660"/>
    </location>
</feature>
<evidence type="ECO:0000256" key="6">
    <source>
        <dbReference type="SAM" id="MobiDB-lite"/>
    </source>
</evidence>
<feature type="transmembrane region" description="Helical" evidence="7">
    <location>
        <begin position="266"/>
        <end position="285"/>
    </location>
</feature>
<evidence type="ECO:0000256" key="1">
    <source>
        <dbReference type="ARBA" id="ARBA00004141"/>
    </source>
</evidence>
<evidence type="ECO:0000256" key="5">
    <source>
        <dbReference type="ARBA" id="ARBA00023136"/>
    </source>
</evidence>
<dbReference type="STRING" id="3088.A0A383VPZ7"/>
<feature type="domain" description="Major facilitator superfamily (MFS) profile" evidence="8">
    <location>
        <begin position="105"/>
        <end position="767"/>
    </location>
</feature>
<dbReference type="GO" id="GO:0016020">
    <property type="term" value="C:membrane"/>
    <property type="evidence" value="ECO:0007669"/>
    <property type="project" value="UniProtKB-SubCell"/>
</dbReference>
<reference evidence="9 10" key="1">
    <citation type="submission" date="2016-10" db="EMBL/GenBank/DDBJ databases">
        <authorList>
            <person name="Cai Z."/>
        </authorList>
    </citation>
    <scope>NUCLEOTIDE SEQUENCE [LARGE SCALE GENOMIC DNA]</scope>
</reference>
<dbReference type="InterPro" id="IPR036259">
    <property type="entry name" value="MFS_trans_sf"/>
</dbReference>
<feature type="compositionally biased region" description="Low complexity" evidence="6">
    <location>
        <begin position="363"/>
        <end position="376"/>
    </location>
</feature>
<dbReference type="EMBL" id="FNXT01000804">
    <property type="protein sequence ID" value="SZX67587.1"/>
    <property type="molecule type" value="Genomic_DNA"/>
</dbReference>
<evidence type="ECO:0000259" key="8">
    <source>
        <dbReference type="PROSITE" id="PS50850"/>
    </source>
</evidence>
<dbReference type="SUPFAM" id="SSF103473">
    <property type="entry name" value="MFS general substrate transporter"/>
    <property type="match status" value="1"/>
</dbReference>
<keyword evidence="5 7" id="KW-0472">Membrane</keyword>
<keyword evidence="2" id="KW-0813">Transport</keyword>
<evidence type="ECO:0000256" key="4">
    <source>
        <dbReference type="ARBA" id="ARBA00022989"/>
    </source>
</evidence>